<dbReference type="NCBIfam" id="TIGR01179">
    <property type="entry name" value="galE"/>
    <property type="match status" value="1"/>
</dbReference>
<proteinExistence type="inferred from homology"/>
<keyword evidence="7 9" id="KW-0520">NAD</keyword>
<protein>
    <recommendedName>
        <fullName evidence="6 9">UDP-glucose 4-epimerase</fullName>
        <ecNumber evidence="5 9">5.1.3.2</ecNumber>
    </recommendedName>
</protein>
<dbReference type="GO" id="GO:0005829">
    <property type="term" value="C:cytosol"/>
    <property type="evidence" value="ECO:0007669"/>
    <property type="project" value="TreeGrafter"/>
</dbReference>
<dbReference type="Gene3D" id="3.90.25.10">
    <property type="entry name" value="UDP-galactose 4-epimerase, domain 1"/>
    <property type="match status" value="1"/>
</dbReference>
<evidence type="ECO:0000256" key="1">
    <source>
        <dbReference type="ARBA" id="ARBA00000083"/>
    </source>
</evidence>
<dbReference type="InterPro" id="IPR036291">
    <property type="entry name" value="NAD(P)-bd_dom_sf"/>
</dbReference>
<name>A0AA43MBA8_9BURK</name>
<comment type="similarity">
    <text evidence="4 9">Belongs to the NAD(P)-dependent epimerase/dehydratase family.</text>
</comment>
<keyword evidence="8 9" id="KW-0413">Isomerase</keyword>
<evidence type="ECO:0000256" key="2">
    <source>
        <dbReference type="ARBA" id="ARBA00001911"/>
    </source>
</evidence>
<dbReference type="GO" id="GO:0006012">
    <property type="term" value="P:galactose metabolic process"/>
    <property type="evidence" value="ECO:0007669"/>
    <property type="project" value="InterPro"/>
</dbReference>
<reference evidence="11" key="1">
    <citation type="submission" date="2023-04" db="EMBL/GenBank/DDBJ databases">
        <title>Genome Encyclopedia of Bacteria and Archaea VI: Functional Genomics of Type Strains.</title>
        <authorList>
            <person name="Whitman W."/>
        </authorList>
    </citation>
    <scope>NUCLEOTIDE SEQUENCE</scope>
    <source>
        <strain evidence="11">Enz.4-51</strain>
    </source>
</reference>
<feature type="domain" description="NAD(P)-binding" evidence="10">
    <location>
        <begin position="8"/>
        <end position="328"/>
    </location>
</feature>
<dbReference type="PRINTS" id="PR01713">
    <property type="entry name" value="NUCEPIMERASE"/>
</dbReference>
<evidence type="ECO:0000313" key="12">
    <source>
        <dbReference type="Proteomes" id="UP001161160"/>
    </source>
</evidence>
<evidence type="ECO:0000256" key="4">
    <source>
        <dbReference type="ARBA" id="ARBA00007637"/>
    </source>
</evidence>
<evidence type="ECO:0000256" key="7">
    <source>
        <dbReference type="ARBA" id="ARBA00023027"/>
    </source>
</evidence>
<evidence type="ECO:0000313" key="11">
    <source>
        <dbReference type="EMBL" id="MDH6504573.1"/>
    </source>
</evidence>
<comment type="cofactor">
    <cofactor evidence="2 9">
        <name>NAD(+)</name>
        <dbReference type="ChEBI" id="CHEBI:57540"/>
    </cofactor>
</comment>
<dbReference type="AlphaFoldDB" id="A0AA43MBA8"/>
<evidence type="ECO:0000256" key="8">
    <source>
        <dbReference type="ARBA" id="ARBA00023235"/>
    </source>
</evidence>
<dbReference type="InterPro" id="IPR005886">
    <property type="entry name" value="UDP_G4E"/>
</dbReference>
<dbReference type="CDD" id="cd05247">
    <property type="entry name" value="UDP_G4E_1_SDR_e"/>
    <property type="match status" value="1"/>
</dbReference>
<dbReference type="Gene3D" id="3.40.50.720">
    <property type="entry name" value="NAD(P)-binding Rossmann-like Domain"/>
    <property type="match status" value="1"/>
</dbReference>
<gene>
    <name evidence="11" type="ORF">M2127_001899</name>
</gene>
<dbReference type="EMBL" id="JARXYA010000010">
    <property type="protein sequence ID" value="MDH6504573.1"/>
    <property type="molecule type" value="Genomic_DNA"/>
</dbReference>
<keyword evidence="9" id="KW-0119">Carbohydrate metabolism</keyword>
<comment type="catalytic activity">
    <reaction evidence="1 9">
        <text>UDP-alpha-D-glucose = UDP-alpha-D-galactose</text>
        <dbReference type="Rhea" id="RHEA:22168"/>
        <dbReference type="ChEBI" id="CHEBI:58885"/>
        <dbReference type="ChEBI" id="CHEBI:66914"/>
        <dbReference type="EC" id="5.1.3.2"/>
    </reaction>
</comment>
<evidence type="ECO:0000256" key="5">
    <source>
        <dbReference type="ARBA" id="ARBA00013189"/>
    </source>
</evidence>
<dbReference type="InterPro" id="IPR016040">
    <property type="entry name" value="NAD(P)-bd_dom"/>
</dbReference>
<accession>A0AA43MBA8</accession>
<dbReference type="EC" id="5.1.3.2" evidence="5 9"/>
<dbReference type="PANTHER" id="PTHR43725">
    <property type="entry name" value="UDP-GLUCOSE 4-EPIMERASE"/>
    <property type="match status" value="1"/>
</dbReference>
<keyword evidence="12" id="KW-1185">Reference proteome</keyword>
<dbReference type="PANTHER" id="PTHR43725:SF47">
    <property type="entry name" value="UDP-GLUCOSE 4-EPIMERASE"/>
    <property type="match status" value="1"/>
</dbReference>
<organism evidence="11 12">
    <name type="scientific">Polynucleobacter sphagniphilus</name>
    <dbReference type="NCBI Taxonomy" id="1743169"/>
    <lineage>
        <taxon>Bacteria</taxon>
        <taxon>Pseudomonadati</taxon>
        <taxon>Pseudomonadota</taxon>
        <taxon>Betaproteobacteria</taxon>
        <taxon>Burkholderiales</taxon>
        <taxon>Burkholderiaceae</taxon>
        <taxon>Polynucleobacter</taxon>
    </lineage>
</organism>
<sequence>MGFMNKVIVTGGTGYIGSHTVVQLMNAGIEVVVLDNLSNSNQGVIARIEKLTGKHLEFIEGDIRDRVLLRRVFERYSLNAVMHFAGLKAVGESEQEPLKYFDNNVSGTIVLLEEMMRAKINTFIFSSSATVYGNPDTVCYSETTPLSPINVYGRTKLMVEDILRDLKKANPQLRIALLRYFNPVGAHISGEIGENPFGVPNNLMPFISQVAVGVREKLLIYGGDYPTPDGTGLRDYIHVDDLAAGHLAALNALSDSHSFITVNLGTGRPYSVLEMVAAFEKASGKKIPYEIVGRRPGDLPEYYADASLAKKLLGWETKLGIDRMCSDTWNWQKNNPTGY</sequence>
<evidence type="ECO:0000256" key="6">
    <source>
        <dbReference type="ARBA" id="ARBA00018569"/>
    </source>
</evidence>
<dbReference type="NCBIfam" id="NF007956">
    <property type="entry name" value="PRK10675.1"/>
    <property type="match status" value="1"/>
</dbReference>
<dbReference type="Pfam" id="PF16363">
    <property type="entry name" value="GDP_Man_Dehyd"/>
    <property type="match status" value="1"/>
</dbReference>
<comment type="pathway">
    <text evidence="3 9">Carbohydrate metabolism; galactose metabolism.</text>
</comment>
<dbReference type="Proteomes" id="UP001161160">
    <property type="component" value="Unassembled WGS sequence"/>
</dbReference>
<evidence type="ECO:0000259" key="10">
    <source>
        <dbReference type="Pfam" id="PF16363"/>
    </source>
</evidence>
<dbReference type="SUPFAM" id="SSF51735">
    <property type="entry name" value="NAD(P)-binding Rossmann-fold domains"/>
    <property type="match status" value="1"/>
</dbReference>
<comment type="caution">
    <text evidence="11">The sequence shown here is derived from an EMBL/GenBank/DDBJ whole genome shotgun (WGS) entry which is preliminary data.</text>
</comment>
<evidence type="ECO:0000256" key="3">
    <source>
        <dbReference type="ARBA" id="ARBA00004947"/>
    </source>
</evidence>
<evidence type="ECO:0000256" key="9">
    <source>
        <dbReference type="RuleBase" id="RU366046"/>
    </source>
</evidence>
<dbReference type="GO" id="GO:0003978">
    <property type="term" value="F:UDP-glucose 4-epimerase activity"/>
    <property type="evidence" value="ECO:0007669"/>
    <property type="project" value="UniProtKB-UniRule"/>
</dbReference>
<comment type="subunit">
    <text evidence="9">Homodimer.</text>
</comment>